<feature type="region of interest" description="Disordered" evidence="5">
    <location>
        <begin position="1"/>
        <end position="21"/>
    </location>
</feature>
<evidence type="ECO:0000256" key="3">
    <source>
        <dbReference type="PROSITE-ProRule" id="PRU00982"/>
    </source>
</evidence>
<evidence type="ECO:0000256" key="1">
    <source>
        <dbReference type="ARBA" id="ARBA00004906"/>
    </source>
</evidence>
<dbReference type="InterPro" id="IPR027356">
    <property type="entry name" value="NPH3_dom"/>
</dbReference>
<accession>A0AAV1DRG6</accession>
<proteinExistence type="inferred from homology"/>
<evidence type="ECO:0000259" key="6">
    <source>
        <dbReference type="PROSITE" id="PS50097"/>
    </source>
</evidence>
<dbReference type="PANTHER" id="PTHR32370">
    <property type="entry name" value="OS12G0117600 PROTEIN"/>
    <property type="match status" value="1"/>
</dbReference>
<comment type="pathway">
    <text evidence="1">Protein modification; protein ubiquitination.</text>
</comment>
<evidence type="ECO:0000256" key="4">
    <source>
        <dbReference type="SAM" id="Coils"/>
    </source>
</evidence>
<keyword evidence="4" id="KW-0175">Coiled coil</keyword>
<sequence>MESAQMEQSLHPGNESDRDEVHNQSIVVPVNLIATTDGFEKKDHSWFVTSQIPTDLSIQVEDITFYVHKYPLAARCGYLSPIELQQPNPNLGCDLKLENFPGGSEAFETVLKFCYGLPIGLNPHNVAALRCASEFLEMTEDLEDGNLISKTEAFFTFVVLSSWMDSIIVLNSCQNLSPWAENLQIVRRCCDSISWKASQENSATGENIGEDEWWFEDVATVRIDHFTRIIVALKAKGMNPEIIGSCIMRYAEKWLPSMDLGKEGIRRHGCWQSGLHWSITSGSSQEGAIGKSKEYRMIIENLVSVLPPQKEAVTCKFLLWMLKMALVFSTSQALISELEKRVGMVLEKANVNDLLIPTYTVGDQGKPGNMTNDHAIHDTDVVQRILEYFLLYEQQQQQQQENPGTLTVSKLLDNYLAEIAKDPNLSITKFQVLAESLPGNARTCHDGLYRAIDIYLKTHTSLSDHDRRRLCKIMNSEKLSLDACTHAAQNDRLPLRTVIQVLFSEQIKMRAIIRGKDKTASDDTQDEGGNWLCSKNEVNSLRAELESVKAKMTELQTDYFELQQEYGKLGTKQRSLSTWKFGWSKIKKPSLFHRKTDEEETVEGQNASHSDHKTKFRRRMSIS</sequence>
<feature type="region of interest" description="Disordered" evidence="5">
    <location>
        <begin position="594"/>
        <end position="623"/>
    </location>
</feature>
<dbReference type="SMART" id="SM00225">
    <property type="entry name" value="BTB"/>
    <property type="match status" value="1"/>
</dbReference>
<evidence type="ECO:0000256" key="5">
    <source>
        <dbReference type="SAM" id="MobiDB-lite"/>
    </source>
</evidence>
<name>A0AAV1DRG6_OLDCO</name>
<dbReference type="AlphaFoldDB" id="A0AAV1DRG6"/>
<gene>
    <name evidence="8" type="ORF">OLC1_LOCUS17355</name>
</gene>
<dbReference type="Gene3D" id="3.30.710.10">
    <property type="entry name" value="Potassium Channel Kv1.1, Chain A"/>
    <property type="match status" value="1"/>
</dbReference>
<keyword evidence="9" id="KW-1185">Reference proteome</keyword>
<comment type="similarity">
    <text evidence="3">Belongs to the NPH3 family.</text>
</comment>
<evidence type="ECO:0000259" key="7">
    <source>
        <dbReference type="PROSITE" id="PS51649"/>
    </source>
</evidence>
<evidence type="ECO:0000256" key="2">
    <source>
        <dbReference type="ARBA" id="ARBA00022786"/>
    </source>
</evidence>
<dbReference type="InterPro" id="IPR011333">
    <property type="entry name" value="SKP1/BTB/POZ_sf"/>
</dbReference>
<dbReference type="SUPFAM" id="SSF54695">
    <property type="entry name" value="POZ domain"/>
    <property type="match status" value="1"/>
</dbReference>
<feature type="compositionally biased region" description="Basic residues" evidence="5">
    <location>
        <begin position="612"/>
        <end position="623"/>
    </location>
</feature>
<organism evidence="8 9">
    <name type="scientific">Oldenlandia corymbosa var. corymbosa</name>
    <dbReference type="NCBI Taxonomy" id="529605"/>
    <lineage>
        <taxon>Eukaryota</taxon>
        <taxon>Viridiplantae</taxon>
        <taxon>Streptophyta</taxon>
        <taxon>Embryophyta</taxon>
        <taxon>Tracheophyta</taxon>
        <taxon>Spermatophyta</taxon>
        <taxon>Magnoliopsida</taxon>
        <taxon>eudicotyledons</taxon>
        <taxon>Gunneridae</taxon>
        <taxon>Pentapetalae</taxon>
        <taxon>asterids</taxon>
        <taxon>lamiids</taxon>
        <taxon>Gentianales</taxon>
        <taxon>Rubiaceae</taxon>
        <taxon>Rubioideae</taxon>
        <taxon>Spermacoceae</taxon>
        <taxon>Hedyotis-Oldenlandia complex</taxon>
        <taxon>Oldenlandia</taxon>
    </lineage>
</organism>
<dbReference type="EMBL" id="OX459123">
    <property type="protein sequence ID" value="CAI9109454.1"/>
    <property type="molecule type" value="Genomic_DNA"/>
</dbReference>
<dbReference type="Proteomes" id="UP001161247">
    <property type="component" value="Chromosome 6"/>
</dbReference>
<dbReference type="Pfam" id="PF03000">
    <property type="entry name" value="NPH3"/>
    <property type="match status" value="1"/>
</dbReference>
<dbReference type="Pfam" id="PF00651">
    <property type="entry name" value="BTB"/>
    <property type="match status" value="1"/>
</dbReference>
<keyword evidence="2" id="KW-0833">Ubl conjugation pathway</keyword>
<protein>
    <submittedName>
        <fullName evidence="8">OLC1v1009276C1</fullName>
    </submittedName>
</protein>
<dbReference type="InterPro" id="IPR000210">
    <property type="entry name" value="BTB/POZ_dom"/>
</dbReference>
<dbReference type="PROSITE" id="PS50097">
    <property type="entry name" value="BTB"/>
    <property type="match status" value="1"/>
</dbReference>
<feature type="domain" description="NPH3" evidence="7">
    <location>
        <begin position="212"/>
        <end position="508"/>
    </location>
</feature>
<dbReference type="InterPro" id="IPR043454">
    <property type="entry name" value="NPH3/RPT2-like"/>
</dbReference>
<feature type="coiled-coil region" evidence="4">
    <location>
        <begin position="538"/>
        <end position="565"/>
    </location>
</feature>
<evidence type="ECO:0000313" key="9">
    <source>
        <dbReference type="Proteomes" id="UP001161247"/>
    </source>
</evidence>
<dbReference type="PROSITE" id="PS51649">
    <property type="entry name" value="NPH3"/>
    <property type="match status" value="1"/>
</dbReference>
<reference evidence="8" key="1">
    <citation type="submission" date="2023-03" db="EMBL/GenBank/DDBJ databases">
        <authorList>
            <person name="Julca I."/>
        </authorList>
    </citation>
    <scope>NUCLEOTIDE SEQUENCE</scope>
</reference>
<feature type="domain" description="BTB" evidence="6">
    <location>
        <begin position="54"/>
        <end position="123"/>
    </location>
</feature>
<evidence type="ECO:0000313" key="8">
    <source>
        <dbReference type="EMBL" id="CAI9109454.1"/>
    </source>
</evidence>